<organism evidence="1 2">
    <name type="scientific">Araneus ventricosus</name>
    <name type="common">Orbweaver spider</name>
    <name type="synonym">Epeira ventricosa</name>
    <dbReference type="NCBI Taxonomy" id="182803"/>
    <lineage>
        <taxon>Eukaryota</taxon>
        <taxon>Metazoa</taxon>
        <taxon>Ecdysozoa</taxon>
        <taxon>Arthropoda</taxon>
        <taxon>Chelicerata</taxon>
        <taxon>Arachnida</taxon>
        <taxon>Araneae</taxon>
        <taxon>Araneomorphae</taxon>
        <taxon>Entelegynae</taxon>
        <taxon>Araneoidea</taxon>
        <taxon>Araneidae</taxon>
        <taxon>Araneus</taxon>
    </lineage>
</organism>
<evidence type="ECO:0000313" key="1">
    <source>
        <dbReference type="EMBL" id="GBM42615.1"/>
    </source>
</evidence>
<gene>
    <name evidence="1" type="ORF">AVEN_148944_1</name>
</gene>
<sequence length="100" mass="12143">MYTKTDRWAAHWFNKFDFEEESADGTLFEERETRWILEESPERTNKAIPSTLGDDGLKRRQFIDKKLKIRINYIKLDIHHNSVLFHLDRRPVRFPIHSSR</sequence>
<keyword evidence="2" id="KW-1185">Reference proteome</keyword>
<comment type="caution">
    <text evidence="1">The sequence shown here is derived from an EMBL/GenBank/DDBJ whole genome shotgun (WGS) entry which is preliminary data.</text>
</comment>
<reference evidence="1 2" key="1">
    <citation type="journal article" date="2019" name="Sci. Rep.">
        <title>Orb-weaving spider Araneus ventricosus genome elucidates the spidroin gene catalogue.</title>
        <authorList>
            <person name="Kono N."/>
            <person name="Nakamura H."/>
            <person name="Ohtoshi R."/>
            <person name="Moran D.A.P."/>
            <person name="Shinohara A."/>
            <person name="Yoshida Y."/>
            <person name="Fujiwara M."/>
            <person name="Mori M."/>
            <person name="Tomita M."/>
            <person name="Arakawa K."/>
        </authorList>
    </citation>
    <scope>NUCLEOTIDE SEQUENCE [LARGE SCALE GENOMIC DNA]</scope>
</reference>
<dbReference type="EMBL" id="BGPR01001000">
    <property type="protein sequence ID" value="GBM42615.1"/>
    <property type="molecule type" value="Genomic_DNA"/>
</dbReference>
<proteinExistence type="predicted"/>
<evidence type="ECO:0000313" key="2">
    <source>
        <dbReference type="Proteomes" id="UP000499080"/>
    </source>
</evidence>
<protein>
    <submittedName>
        <fullName evidence="1">Uncharacterized protein</fullName>
    </submittedName>
</protein>
<dbReference type="Proteomes" id="UP000499080">
    <property type="component" value="Unassembled WGS sequence"/>
</dbReference>
<name>A0A4Y2FQ67_ARAVE</name>
<dbReference type="AlphaFoldDB" id="A0A4Y2FQ67"/>
<accession>A0A4Y2FQ67</accession>